<evidence type="ECO:0000259" key="1">
    <source>
        <dbReference type="SMART" id="SM00909"/>
    </source>
</evidence>
<dbReference type="Proteomes" id="UP000034727">
    <property type="component" value="Unassembled WGS sequence"/>
</dbReference>
<dbReference type="Pfam" id="PF10646">
    <property type="entry name" value="Germane"/>
    <property type="match status" value="1"/>
</dbReference>
<dbReference type="AlphaFoldDB" id="A0A0G1N595"/>
<sequence>MKKRIFEIIGVVIVVAGFVSLLSGRGNDAGEVRVETPLENAEVSSPLFVRGEANGNWFFEANIPIKIMDGEGKVIAVVGAQAESDWMTENKVPFSGELVFGMPHTATGTLVISKDNPSGLPENDASYEVPIRFTQSSTSFVSVYFGRYGESSTTDECNKVYVSERIVPKTQEIGKAAITELLKGPNEAEKSIGLFTSVPEGVALQSLNIENGIAKADFNGALNAGGSCRVSMIRAQIENTLKQFASVSSVIVSVDGNSEEALQP</sequence>
<gene>
    <name evidence="2" type="ORF">UX22_C0003G0011</name>
</gene>
<protein>
    <recommendedName>
        <fullName evidence="1">GerMN domain-containing protein</fullName>
    </recommendedName>
</protein>
<evidence type="ECO:0000313" key="3">
    <source>
        <dbReference type="Proteomes" id="UP000034727"/>
    </source>
</evidence>
<organism evidence="2 3">
    <name type="scientific">Candidatus Jorgensenbacteria bacterium GW2011_GWA2_45_9</name>
    <dbReference type="NCBI Taxonomy" id="1618663"/>
    <lineage>
        <taxon>Bacteria</taxon>
        <taxon>Candidatus Joergenseniibacteriota</taxon>
    </lineage>
</organism>
<proteinExistence type="predicted"/>
<dbReference type="EMBL" id="LCLJ01000003">
    <property type="protein sequence ID" value="KKU15786.1"/>
    <property type="molecule type" value="Genomic_DNA"/>
</dbReference>
<dbReference type="Pfam" id="PF10648">
    <property type="entry name" value="Gmad2"/>
    <property type="match status" value="1"/>
</dbReference>
<reference evidence="2 3" key="1">
    <citation type="journal article" date="2015" name="Nature">
        <title>rRNA introns, odd ribosomes, and small enigmatic genomes across a large radiation of phyla.</title>
        <authorList>
            <person name="Brown C.T."/>
            <person name="Hug L.A."/>
            <person name="Thomas B.C."/>
            <person name="Sharon I."/>
            <person name="Castelle C.J."/>
            <person name="Singh A."/>
            <person name="Wilkins M.J."/>
            <person name="Williams K.H."/>
            <person name="Banfield J.F."/>
        </authorList>
    </citation>
    <scope>NUCLEOTIDE SEQUENCE [LARGE SCALE GENOMIC DNA]</scope>
</reference>
<feature type="domain" description="GerMN" evidence="1">
    <location>
        <begin position="174"/>
        <end position="263"/>
    </location>
</feature>
<comment type="caution">
    <text evidence="2">The sequence shown here is derived from an EMBL/GenBank/DDBJ whole genome shotgun (WGS) entry which is preliminary data.</text>
</comment>
<name>A0A0G1N595_9BACT</name>
<evidence type="ECO:0000313" key="2">
    <source>
        <dbReference type="EMBL" id="KKU15786.1"/>
    </source>
</evidence>
<dbReference type="InterPro" id="IPR018911">
    <property type="entry name" value="Gmad2_Ig-like_dom"/>
</dbReference>
<accession>A0A0G1N595</accession>
<dbReference type="InterPro" id="IPR019606">
    <property type="entry name" value="GerMN"/>
</dbReference>
<dbReference type="SMART" id="SM00909">
    <property type="entry name" value="Germane"/>
    <property type="match status" value="1"/>
</dbReference>